<dbReference type="RefSeq" id="WP_092332446.1">
    <property type="nucleotide sequence ID" value="NZ_FNCP01000008.1"/>
</dbReference>
<keyword evidence="4" id="KW-1185">Reference proteome</keyword>
<dbReference type="GO" id="GO:0009228">
    <property type="term" value="P:thiamine biosynthetic process"/>
    <property type="evidence" value="ECO:0007669"/>
    <property type="project" value="InterPro"/>
</dbReference>
<feature type="domain" description="PurM-like C-terminal" evidence="2">
    <location>
        <begin position="148"/>
        <end position="294"/>
    </location>
</feature>
<dbReference type="Pfam" id="PF02769">
    <property type="entry name" value="AIRS_C"/>
    <property type="match status" value="1"/>
</dbReference>
<dbReference type="Gene3D" id="3.30.1330.10">
    <property type="entry name" value="PurM-like, N-terminal domain"/>
    <property type="match status" value="1"/>
</dbReference>
<dbReference type="InterPro" id="IPR016188">
    <property type="entry name" value="PurM-like_N"/>
</dbReference>
<dbReference type="Pfam" id="PF00586">
    <property type="entry name" value="AIRS"/>
    <property type="match status" value="1"/>
</dbReference>
<dbReference type="InterPro" id="IPR010918">
    <property type="entry name" value="PurM-like_C_dom"/>
</dbReference>
<feature type="domain" description="PurM-like N-terminal" evidence="1">
    <location>
        <begin position="28"/>
        <end position="135"/>
    </location>
</feature>
<keyword evidence="3" id="KW-0418">Kinase</keyword>
<evidence type="ECO:0000259" key="1">
    <source>
        <dbReference type="Pfam" id="PF00586"/>
    </source>
</evidence>
<dbReference type="AlphaFoldDB" id="A0A1G7YMB4"/>
<evidence type="ECO:0000313" key="3">
    <source>
        <dbReference type="EMBL" id="SDG97379.1"/>
    </source>
</evidence>
<dbReference type="GO" id="GO:0009030">
    <property type="term" value="F:thiamine-phosphate kinase activity"/>
    <property type="evidence" value="ECO:0007669"/>
    <property type="project" value="InterPro"/>
</dbReference>
<reference evidence="4" key="1">
    <citation type="submission" date="2016-10" db="EMBL/GenBank/DDBJ databases">
        <authorList>
            <person name="Varghese N."/>
            <person name="Submissions S."/>
        </authorList>
    </citation>
    <scope>NUCLEOTIDE SEQUENCE [LARGE SCALE GENOMIC DNA]</scope>
    <source>
        <strain evidence="4">DSM 8344</strain>
    </source>
</reference>
<dbReference type="SUPFAM" id="SSF55326">
    <property type="entry name" value="PurM N-terminal domain-like"/>
    <property type="match status" value="1"/>
</dbReference>
<dbReference type="PANTHER" id="PTHR30270">
    <property type="entry name" value="THIAMINE-MONOPHOSPHATE KINASE"/>
    <property type="match status" value="1"/>
</dbReference>
<keyword evidence="3" id="KW-0808">Transferase</keyword>
<name>A0A1G7YMB4_9FIRM</name>
<proteinExistence type="predicted"/>
<accession>A0A1G7YMB4</accession>
<dbReference type="InterPro" id="IPR036921">
    <property type="entry name" value="PurM-like_N_sf"/>
</dbReference>
<dbReference type="OrthoDB" id="9802811at2"/>
<dbReference type="InterPro" id="IPR036676">
    <property type="entry name" value="PurM-like_C_sf"/>
</dbReference>
<organism evidence="3 4">
    <name type="scientific">Desulfosporosinus hippei DSM 8344</name>
    <dbReference type="NCBI Taxonomy" id="1121419"/>
    <lineage>
        <taxon>Bacteria</taxon>
        <taxon>Bacillati</taxon>
        <taxon>Bacillota</taxon>
        <taxon>Clostridia</taxon>
        <taxon>Eubacteriales</taxon>
        <taxon>Desulfitobacteriaceae</taxon>
        <taxon>Desulfosporosinus</taxon>
    </lineage>
</organism>
<dbReference type="STRING" id="1121419.SAMN05443529_10896"/>
<dbReference type="InterPro" id="IPR006283">
    <property type="entry name" value="ThiL-like"/>
</dbReference>
<dbReference type="Proteomes" id="UP000198656">
    <property type="component" value="Unassembled WGS sequence"/>
</dbReference>
<gene>
    <name evidence="3" type="ORF">SAMN05443529_10896</name>
</gene>
<sequence length="337" mass="37983">MSREKELIEVINKQMPRSSSQVNHLFESDAEIVTFHGKGLLYNIDEFSEEDLFREDDPYRLGWNMAIGSISDILASGGIPKFYAHSMVVRDSWSTEYIEKLARGIAQVIKEAGAAFIGGDFGISKTWRYTGSVIGELASKSLLRSGAKVGDRIYITGGIGRGNVEAALRLYGDNLLVKSLTGGWKNLLRLRNKEAELIRKYSRCCIDTSDGVFNALRTISEMSSTGFFVDNLPYVKSGLILAKTLNLPKEMLFLGECGEYELLFTLSEKGEEEFLRIAKEQKLTFHKIGVVKELGSQILWEKGREIDLRAYDLRARDYSDPKDYLRKVVNFLKEAAK</sequence>
<evidence type="ECO:0000313" key="4">
    <source>
        <dbReference type="Proteomes" id="UP000198656"/>
    </source>
</evidence>
<dbReference type="Gene3D" id="3.90.650.10">
    <property type="entry name" value="PurM-like C-terminal domain"/>
    <property type="match status" value="1"/>
</dbReference>
<protein>
    <submittedName>
        <fullName evidence="3">Thiamine-monophosphate kinase</fullName>
    </submittedName>
</protein>
<dbReference type="EMBL" id="FNCP01000008">
    <property type="protein sequence ID" value="SDG97379.1"/>
    <property type="molecule type" value="Genomic_DNA"/>
</dbReference>
<dbReference type="SUPFAM" id="SSF56042">
    <property type="entry name" value="PurM C-terminal domain-like"/>
    <property type="match status" value="1"/>
</dbReference>
<dbReference type="PANTHER" id="PTHR30270:SF0">
    <property type="entry name" value="THIAMINE-MONOPHOSPHATE KINASE"/>
    <property type="match status" value="1"/>
</dbReference>
<evidence type="ECO:0000259" key="2">
    <source>
        <dbReference type="Pfam" id="PF02769"/>
    </source>
</evidence>